<reference evidence="3 4" key="1">
    <citation type="submission" date="2018-06" db="EMBL/GenBank/DDBJ databases">
        <title>Genomic Encyclopedia of Type Strains, Phase IV (KMG-IV): sequencing the most valuable type-strain genomes for metagenomic binning, comparative biology and taxonomic classification.</title>
        <authorList>
            <person name="Goeker M."/>
        </authorList>
    </citation>
    <scope>NUCLEOTIDE SEQUENCE [LARGE SCALE GENOMIC DNA]</scope>
    <source>
        <strain evidence="3 4">DSM 5</strain>
    </source>
</reference>
<organism evidence="3 4">
    <name type="scientific">Psychrobacillus insolitus</name>
    <dbReference type="NCBI Taxonomy" id="1461"/>
    <lineage>
        <taxon>Bacteria</taxon>
        <taxon>Bacillati</taxon>
        <taxon>Bacillota</taxon>
        <taxon>Bacilli</taxon>
        <taxon>Bacillales</taxon>
        <taxon>Bacillaceae</taxon>
        <taxon>Psychrobacillus</taxon>
    </lineage>
</organism>
<comment type="caution">
    <text evidence="3">The sequence shown here is derived from an EMBL/GenBank/DDBJ whole genome shotgun (WGS) entry which is preliminary data.</text>
</comment>
<keyword evidence="2" id="KW-0456">Lyase</keyword>
<sequence length="243" mass="27192">MEAVLYVGHGSRVKAGANEAISFIERTQPRIDVPIQEICFLELVEPNINEGIDRCVQRGATKIAVVPILLLTANHANEDIPLELNEGKKKYPQVGITYGRPFGVHPKIVDSLYDRIIEQGKPIKKDSRVLLVGRGSSDQAVEQDLNEIASLLGEKYFFRQVETCFLYGTGKSFESALEDLQKHTSQVFIIPYLLFTGILLKGIEKQLAAYSNNEQQLILCKSLGYDHHVQDVLVERVGELISK</sequence>
<dbReference type="RefSeq" id="WP_111439091.1">
    <property type="nucleotide sequence ID" value="NZ_QKZI01000002.1"/>
</dbReference>
<dbReference type="EMBL" id="QKZI01000002">
    <property type="protein sequence ID" value="PZX05632.1"/>
    <property type="molecule type" value="Genomic_DNA"/>
</dbReference>
<evidence type="ECO:0000256" key="2">
    <source>
        <dbReference type="ARBA" id="ARBA00023239"/>
    </source>
</evidence>
<dbReference type="CDD" id="cd03416">
    <property type="entry name" value="CbiX_SirB_N"/>
    <property type="match status" value="1"/>
</dbReference>
<dbReference type="PANTHER" id="PTHR33542:SF3">
    <property type="entry name" value="SIROHYDROCHLORIN FERROCHELATASE, CHLOROPLASTIC"/>
    <property type="match status" value="1"/>
</dbReference>
<dbReference type="InterPro" id="IPR050963">
    <property type="entry name" value="Sirohydro_Cobaltochel/CbiX"/>
</dbReference>
<dbReference type="CDD" id="cd03414">
    <property type="entry name" value="CbiX_SirB_C"/>
    <property type="match status" value="1"/>
</dbReference>
<evidence type="ECO:0000313" key="3">
    <source>
        <dbReference type="EMBL" id="PZX05632.1"/>
    </source>
</evidence>
<evidence type="ECO:0000313" key="4">
    <source>
        <dbReference type="Proteomes" id="UP000248646"/>
    </source>
</evidence>
<dbReference type="GO" id="GO:0046872">
    <property type="term" value="F:metal ion binding"/>
    <property type="evidence" value="ECO:0007669"/>
    <property type="project" value="UniProtKB-KW"/>
</dbReference>
<dbReference type="Proteomes" id="UP000248646">
    <property type="component" value="Unassembled WGS sequence"/>
</dbReference>
<dbReference type="SUPFAM" id="SSF53800">
    <property type="entry name" value="Chelatase"/>
    <property type="match status" value="1"/>
</dbReference>
<protein>
    <submittedName>
        <fullName evidence="3">Sirohydrochlorin ferrochelatase</fullName>
    </submittedName>
</protein>
<gene>
    <name evidence="3" type="ORF">C7437_10290</name>
</gene>
<dbReference type="Pfam" id="PF01903">
    <property type="entry name" value="CbiX"/>
    <property type="match status" value="2"/>
</dbReference>
<dbReference type="PANTHER" id="PTHR33542">
    <property type="entry name" value="SIROHYDROCHLORIN FERROCHELATASE, CHLOROPLASTIC"/>
    <property type="match status" value="1"/>
</dbReference>
<dbReference type="InterPro" id="IPR002762">
    <property type="entry name" value="CbiX-like"/>
</dbReference>
<dbReference type="Gene3D" id="3.40.50.1400">
    <property type="match status" value="2"/>
</dbReference>
<accession>A0A2W7MR29</accession>
<dbReference type="AlphaFoldDB" id="A0A2W7MR29"/>
<dbReference type="OrthoDB" id="9797895at2"/>
<dbReference type="GO" id="GO:0016829">
    <property type="term" value="F:lyase activity"/>
    <property type="evidence" value="ECO:0007669"/>
    <property type="project" value="UniProtKB-KW"/>
</dbReference>
<evidence type="ECO:0000256" key="1">
    <source>
        <dbReference type="ARBA" id="ARBA00022723"/>
    </source>
</evidence>
<keyword evidence="4" id="KW-1185">Reference proteome</keyword>
<keyword evidence="1" id="KW-0479">Metal-binding</keyword>
<proteinExistence type="predicted"/>
<name>A0A2W7MR29_9BACI</name>